<dbReference type="CDD" id="cd04186">
    <property type="entry name" value="GT_2_like_c"/>
    <property type="match status" value="1"/>
</dbReference>
<proteinExistence type="predicted"/>
<dbReference type="SUPFAM" id="SSF53448">
    <property type="entry name" value="Nucleotide-diphospho-sugar transferases"/>
    <property type="match status" value="1"/>
</dbReference>
<organism evidence="2 3">
    <name type="scientific">Aurantiacibacter xanthus</name>
    <dbReference type="NCBI Taxonomy" id="1784712"/>
    <lineage>
        <taxon>Bacteria</taxon>
        <taxon>Pseudomonadati</taxon>
        <taxon>Pseudomonadota</taxon>
        <taxon>Alphaproteobacteria</taxon>
        <taxon>Sphingomonadales</taxon>
        <taxon>Erythrobacteraceae</taxon>
        <taxon>Aurantiacibacter</taxon>
    </lineage>
</organism>
<accession>A0A3A1P3T9</accession>
<dbReference type="InterPro" id="IPR029044">
    <property type="entry name" value="Nucleotide-diphossugar_trans"/>
</dbReference>
<dbReference type="GO" id="GO:0016740">
    <property type="term" value="F:transferase activity"/>
    <property type="evidence" value="ECO:0007669"/>
    <property type="project" value="UniProtKB-KW"/>
</dbReference>
<protein>
    <submittedName>
        <fullName evidence="2">Glycosyltransferase</fullName>
    </submittedName>
</protein>
<evidence type="ECO:0000313" key="2">
    <source>
        <dbReference type="EMBL" id="RIV83507.1"/>
    </source>
</evidence>
<reference evidence="2 3" key="1">
    <citation type="submission" date="2018-08" db="EMBL/GenBank/DDBJ databases">
        <title>Erythrobacter zhengii sp.nov., a bacterium isolated from deep-sea sediment.</title>
        <authorList>
            <person name="Fang C."/>
            <person name="Wu Y.-H."/>
            <person name="Sun C."/>
            <person name="Wang H."/>
            <person name="Cheng H."/>
            <person name="Meng F.-X."/>
            <person name="Wang C.-S."/>
            <person name="Xu X.-W."/>
        </authorList>
    </citation>
    <scope>NUCLEOTIDE SEQUENCE [LARGE SCALE GENOMIC DNA]</scope>
    <source>
        <strain evidence="2 3">CCTCC AB 2015396</strain>
    </source>
</reference>
<dbReference type="PANTHER" id="PTHR43179:SF7">
    <property type="entry name" value="RHAMNOSYLTRANSFERASE WBBL"/>
    <property type="match status" value="1"/>
</dbReference>
<dbReference type="AlphaFoldDB" id="A0A3A1P3T9"/>
<sequence>MMVRGPRRSGLSLVRDVVLLIVTRPDKLVACGWWRVVGKRLRARYRLEAAFAALPFARQRWMTDAGREDLRTIARCADSKKFLAIGVHLHIAHGTSKQAIRSAVSSVQRQSVRARTVLVTAEDPTDAEGLQLDDPMTLLAGAYASQSLGLRAVLEAARDLQIPYMLPLAGRAQLPQHALAAYVAHLLQWDGERNKPALLFGDELMMSGQGRICEAWLKPEWDARMAWSQDYVSGACLVSVDAALAAVADNGGVTPPSIYGWALSMLVRAPSLAVTHVARITCCRPVDAWQDEGPGRLAQVEQFAPIATLARPGPFGTVRLQYPLPAPAPKVSILVATRDRVDLLRTCVQGLLEETAYPNFELIVADNDSREPETLRYMDEIAEDPRVRVVHWPHPFNYSAINNFAAGHASGEYLCLLNNDIEVLEPQWLEEMVREAVQPGVGAVGARLLYPDRTIQHAGVALGIGNAAGHAHRGLPVDDAGYFAQTHVVRGASAVTAACLVVAKRHFDAVGGLDEVALAVAYNDVDLCLKLRQRGLANIYTPLATLIHHESKSRGLDFAPEHLERYMRELAVFQQRWGTTEAVDPWHHPQLNRQSEVFN</sequence>
<dbReference type="EMBL" id="QXFM01000112">
    <property type="protein sequence ID" value="RIV83507.1"/>
    <property type="molecule type" value="Genomic_DNA"/>
</dbReference>
<dbReference type="InterPro" id="IPR001173">
    <property type="entry name" value="Glyco_trans_2-like"/>
</dbReference>
<keyword evidence="3" id="KW-1185">Reference proteome</keyword>
<dbReference type="Proteomes" id="UP000265366">
    <property type="component" value="Unassembled WGS sequence"/>
</dbReference>
<feature type="domain" description="Glycosyltransferase 2-like" evidence="1">
    <location>
        <begin position="332"/>
        <end position="452"/>
    </location>
</feature>
<dbReference type="Gene3D" id="3.90.550.10">
    <property type="entry name" value="Spore Coat Polysaccharide Biosynthesis Protein SpsA, Chain A"/>
    <property type="match status" value="1"/>
</dbReference>
<comment type="caution">
    <text evidence="2">The sequence shown here is derived from an EMBL/GenBank/DDBJ whole genome shotgun (WGS) entry which is preliminary data.</text>
</comment>
<dbReference type="OrthoDB" id="9783791at2"/>
<gene>
    <name evidence="2" type="ORF">D2V17_13015</name>
</gene>
<dbReference type="PANTHER" id="PTHR43179">
    <property type="entry name" value="RHAMNOSYLTRANSFERASE WBBL"/>
    <property type="match status" value="1"/>
</dbReference>
<evidence type="ECO:0000313" key="3">
    <source>
        <dbReference type="Proteomes" id="UP000265366"/>
    </source>
</evidence>
<evidence type="ECO:0000259" key="1">
    <source>
        <dbReference type="Pfam" id="PF00535"/>
    </source>
</evidence>
<dbReference type="Pfam" id="PF00535">
    <property type="entry name" value="Glycos_transf_2"/>
    <property type="match status" value="1"/>
</dbReference>
<name>A0A3A1P3T9_9SPHN</name>
<keyword evidence="2" id="KW-0808">Transferase</keyword>